<dbReference type="AlphaFoldDB" id="A0A7S1GBQ8"/>
<evidence type="ECO:0000313" key="6">
    <source>
        <dbReference type="EMBL" id="CAD8919886.1"/>
    </source>
</evidence>
<evidence type="ECO:0000256" key="1">
    <source>
        <dbReference type="ARBA" id="ARBA00004141"/>
    </source>
</evidence>
<comment type="subcellular location">
    <subcellularLocation>
        <location evidence="1">Membrane</location>
        <topology evidence="1">Multi-pass membrane protein</topology>
    </subcellularLocation>
</comment>
<evidence type="ECO:0000256" key="2">
    <source>
        <dbReference type="ARBA" id="ARBA00022692"/>
    </source>
</evidence>
<keyword evidence="3 5" id="KW-1133">Transmembrane helix</keyword>
<dbReference type="EMBL" id="HBFS01019609">
    <property type="protein sequence ID" value="CAD8919886.1"/>
    <property type="molecule type" value="Transcribed_RNA"/>
</dbReference>
<feature type="transmembrane region" description="Helical" evidence="5">
    <location>
        <begin position="419"/>
        <end position="441"/>
    </location>
</feature>
<organism evidence="6">
    <name type="scientific">Bicosoecida sp. CB-2014</name>
    <dbReference type="NCBI Taxonomy" id="1486930"/>
    <lineage>
        <taxon>Eukaryota</taxon>
        <taxon>Sar</taxon>
        <taxon>Stramenopiles</taxon>
        <taxon>Bigyra</taxon>
        <taxon>Opalozoa</taxon>
        <taxon>Bicosoecida</taxon>
    </lineage>
</organism>
<dbReference type="Pfam" id="PF04791">
    <property type="entry name" value="LMBR1"/>
    <property type="match status" value="2"/>
</dbReference>
<feature type="transmembrane region" description="Helical" evidence="5">
    <location>
        <begin position="133"/>
        <end position="152"/>
    </location>
</feature>
<feature type="transmembrane region" description="Helical" evidence="5">
    <location>
        <begin position="378"/>
        <end position="399"/>
    </location>
</feature>
<dbReference type="PANTHER" id="PTHR31652">
    <property type="entry name" value="LIMR FAMILY PROTEIN DDB_G0283707-RELATED"/>
    <property type="match status" value="1"/>
</dbReference>
<sequence>MVSVELDAGLIIMCIIVPFILLATNFIGIVHFIHPDDAAGAKFPKVVVLIGMVFAECAVLLLPLDVGNRGGLVGCGYWNNECGGLDMDIVWQIVYVAIAGLVVIVLPYTIFYYEADERDAKQKERIWWTALKYLLITVVVSVTALVILYALLRQTYIPVKYMTVGTNWRHTWFPVDDVPNLNRACGGGCTTTDHVLKMDVTFVIFLAGLLAFLGWFLFVIYASIGFIALPMDFFNAFIHRRKLLSHSAVVAYQKALQGRAEQLIAMSDALKEEWADYNSVRHSPVDRRKQRKIHEVQLNKLRVLVDTLEGEAEDLRMSSPAEFKNNNILVPWMKLLAGIITTILTLAWLTHIVIYMLLDETPFINDYLIWFDGWFPLFGTLTVGVFAIYLLLAVIKGNFKFGSRFFLIKIHPMVPHKTFVNSMIFNLMLVLLCVLPVVQFASNAFRDYARLTSVDVIFGSTIKHMEGFRYFFENDIFLYSFLGLTFLALVYFVWSPSEKKRLQKETAAHRDALASSRDAALKQRQRQRK</sequence>
<dbReference type="InterPro" id="IPR006876">
    <property type="entry name" value="LMBR1-like_membr_prot"/>
</dbReference>
<proteinExistence type="predicted"/>
<reference evidence="6" key="1">
    <citation type="submission" date="2021-01" db="EMBL/GenBank/DDBJ databases">
        <authorList>
            <person name="Corre E."/>
            <person name="Pelletier E."/>
            <person name="Niang G."/>
            <person name="Scheremetjew M."/>
            <person name="Finn R."/>
            <person name="Kale V."/>
            <person name="Holt S."/>
            <person name="Cochrane G."/>
            <person name="Meng A."/>
            <person name="Brown T."/>
            <person name="Cohen L."/>
        </authorList>
    </citation>
    <scope>NUCLEOTIDE SEQUENCE</scope>
    <source>
        <strain evidence="6">Ms1</strain>
    </source>
</reference>
<accession>A0A7S1GBQ8</accession>
<keyword evidence="4 5" id="KW-0472">Membrane</keyword>
<feature type="transmembrane region" description="Helical" evidence="5">
    <location>
        <begin position="89"/>
        <end position="113"/>
    </location>
</feature>
<feature type="transmembrane region" description="Helical" evidence="5">
    <location>
        <begin position="6"/>
        <end position="34"/>
    </location>
</feature>
<name>A0A7S1GBQ8_9STRA</name>
<feature type="transmembrane region" description="Helical" evidence="5">
    <location>
        <begin position="476"/>
        <end position="494"/>
    </location>
</feature>
<dbReference type="PANTHER" id="PTHR31652:SF0">
    <property type="entry name" value="LIMR FAMILY PROTEIN DDB_G0283707-RELATED"/>
    <property type="match status" value="1"/>
</dbReference>
<keyword evidence="2 5" id="KW-0812">Transmembrane</keyword>
<gene>
    <name evidence="6" type="ORF">BSP0115_LOCUS13148</name>
</gene>
<feature type="transmembrane region" description="Helical" evidence="5">
    <location>
        <begin position="202"/>
        <end position="231"/>
    </location>
</feature>
<protein>
    <submittedName>
        <fullName evidence="6">Uncharacterized protein</fullName>
    </submittedName>
</protein>
<feature type="transmembrane region" description="Helical" evidence="5">
    <location>
        <begin position="46"/>
        <end position="64"/>
    </location>
</feature>
<evidence type="ECO:0000256" key="5">
    <source>
        <dbReference type="SAM" id="Phobius"/>
    </source>
</evidence>
<dbReference type="GO" id="GO:0016020">
    <property type="term" value="C:membrane"/>
    <property type="evidence" value="ECO:0007669"/>
    <property type="project" value="UniProtKB-SubCell"/>
</dbReference>
<evidence type="ECO:0000256" key="4">
    <source>
        <dbReference type="ARBA" id="ARBA00023136"/>
    </source>
</evidence>
<evidence type="ECO:0000256" key="3">
    <source>
        <dbReference type="ARBA" id="ARBA00022989"/>
    </source>
</evidence>
<feature type="transmembrane region" description="Helical" evidence="5">
    <location>
        <begin position="335"/>
        <end position="358"/>
    </location>
</feature>